<proteinExistence type="predicted"/>
<accession>A0A3B0YWT0</accession>
<reference evidence="1" key="1">
    <citation type="submission" date="2018-06" db="EMBL/GenBank/DDBJ databases">
        <authorList>
            <person name="Zhirakovskaya E."/>
        </authorList>
    </citation>
    <scope>NUCLEOTIDE SEQUENCE</scope>
</reference>
<gene>
    <name evidence="1" type="ORF">MNBD_GAMMA14-288</name>
</gene>
<dbReference type="EMBL" id="UOFM01000042">
    <property type="protein sequence ID" value="VAW72846.1"/>
    <property type="molecule type" value="Genomic_DNA"/>
</dbReference>
<dbReference type="AlphaFoldDB" id="A0A3B0YWT0"/>
<sequence length="29" mass="2941">MQKLPVVLLVSSLAFTATSLAGDVTPIAP</sequence>
<feature type="non-terminal residue" evidence="1">
    <location>
        <position position="29"/>
    </location>
</feature>
<protein>
    <submittedName>
        <fullName evidence="1">Uncharacterized protein</fullName>
    </submittedName>
</protein>
<organism evidence="1">
    <name type="scientific">hydrothermal vent metagenome</name>
    <dbReference type="NCBI Taxonomy" id="652676"/>
    <lineage>
        <taxon>unclassified sequences</taxon>
        <taxon>metagenomes</taxon>
        <taxon>ecological metagenomes</taxon>
    </lineage>
</organism>
<evidence type="ECO:0000313" key="1">
    <source>
        <dbReference type="EMBL" id="VAW72846.1"/>
    </source>
</evidence>
<name>A0A3B0YWT0_9ZZZZ</name>